<keyword evidence="3" id="KW-1185">Reference proteome</keyword>
<dbReference type="CDD" id="cd01635">
    <property type="entry name" value="Glycosyltransferase_GTB-type"/>
    <property type="match status" value="1"/>
</dbReference>
<dbReference type="AlphaFoldDB" id="A0A1B9E3R3"/>
<name>A0A1B9E3R3_9FLAO</name>
<dbReference type="RefSeq" id="WP_066333916.1">
    <property type="nucleotide sequence ID" value="NZ_CP017688.1"/>
</dbReference>
<organism evidence="2 3">
    <name type="scientific">Flavobacterium crassostreae</name>
    <dbReference type="NCBI Taxonomy" id="1763534"/>
    <lineage>
        <taxon>Bacteria</taxon>
        <taxon>Pseudomonadati</taxon>
        <taxon>Bacteroidota</taxon>
        <taxon>Flavobacteriia</taxon>
        <taxon>Flavobacteriales</taxon>
        <taxon>Flavobacteriaceae</taxon>
        <taxon>Flavobacterium</taxon>
    </lineage>
</organism>
<evidence type="ECO:0000313" key="2">
    <source>
        <dbReference type="EMBL" id="OCB76538.1"/>
    </source>
</evidence>
<evidence type="ECO:0000259" key="1">
    <source>
        <dbReference type="Pfam" id="PF00534"/>
    </source>
</evidence>
<proteinExistence type="predicted"/>
<dbReference type="InterPro" id="IPR001296">
    <property type="entry name" value="Glyco_trans_1"/>
</dbReference>
<dbReference type="SUPFAM" id="SSF53756">
    <property type="entry name" value="UDP-Glycosyltransferase/glycogen phosphorylase"/>
    <property type="match status" value="1"/>
</dbReference>
<sequence length="371" mass="42813">MQFLIITSVPHIKEAHQYFAYAPYVQEMNLWAKQVDQIQILAPLSSKKRSAIDTNYQHHCIKIQPVYSFDVTTIKSAIRAFFCIPINCLRLFRAMQKADHIHLRCPGNIGLLGCIMQLFFPNTPKTAKYAANWDPKAKQPWTYMLQQKILQNTFWTKNMQVLIYGAWDGQTNNCKSFFTASYFENEKEDLKIKDLRSKVGFVFVGALTKGKNPLYAIQLVAEMFYKGFDVSLDLYGEGIERSNLENYILENKLEPIITLKGNQNKATLKKAYQQSHFTLLPSQSEGWPKAIAEAMFWGSVPVVTAVSCVTDMLDNEKRGELLAMDWNLDILKLTAVLQNNMAYKIKQKKAFDWSQQYTLDFFEAEIKKILF</sequence>
<gene>
    <name evidence="2" type="ORF">LPBF_06285</name>
</gene>
<evidence type="ECO:0000313" key="3">
    <source>
        <dbReference type="Proteomes" id="UP000093510"/>
    </source>
</evidence>
<accession>A0A1B9E3R3</accession>
<keyword evidence="2" id="KW-0808">Transferase</keyword>
<dbReference type="Proteomes" id="UP000093510">
    <property type="component" value="Unassembled WGS sequence"/>
</dbReference>
<dbReference type="EMBL" id="LVEP01000022">
    <property type="protein sequence ID" value="OCB76538.1"/>
    <property type="molecule type" value="Genomic_DNA"/>
</dbReference>
<feature type="domain" description="Glycosyl transferase family 1" evidence="1">
    <location>
        <begin position="200"/>
        <end position="323"/>
    </location>
</feature>
<dbReference type="Pfam" id="PF00534">
    <property type="entry name" value="Glycos_transf_1"/>
    <property type="match status" value="1"/>
</dbReference>
<dbReference type="Gene3D" id="3.40.50.2000">
    <property type="entry name" value="Glycogen Phosphorylase B"/>
    <property type="match status" value="1"/>
</dbReference>
<dbReference type="GO" id="GO:0016757">
    <property type="term" value="F:glycosyltransferase activity"/>
    <property type="evidence" value="ECO:0007669"/>
    <property type="project" value="InterPro"/>
</dbReference>
<reference evidence="2 3" key="1">
    <citation type="submission" date="2016-03" db="EMBL/GenBank/DDBJ databases">
        <authorList>
            <person name="Ploux O."/>
        </authorList>
    </citation>
    <scope>NUCLEOTIDE SEQUENCE [LARGE SCALE GENOMIC DNA]</scope>
    <source>
        <strain evidence="2 3">LPB0076</strain>
    </source>
</reference>
<dbReference type="PANTHER" id="PTHR12526:SF638">
    <property type="entry name" value="SPORE COAT PROTEIN SA"/>
    <property type="match status" value="1"/>
</dbReference>
<dbReference type="PANTHER" id="PTHR12526">
    <property type="entry name" value="GLYCOSYLTRANSFERASE"/>
    <property type="match status" value="1"/>
</dbReference>
<comment type="caution">
    <text evidence="2">The sequence shown here is derived from an EMBL/GenBank/DDBJ whole genome shotgun (WGS) entry which is preliminary data.</text>
</comment>
<protein>
    <submittedName>
        <fullName evidence="2">Glycosyl transferase</fullName>
    </submittedName>
</protein>
<dbReference type="OrthoDB" id="1395864at2"/>
<dbReference type="STRING" id="1763534.GCA_001831475_01112"/>